<dbReference type="InterPro" id="IPR005162">
    <property type="entry name" value="Retrotrans_gag_dom"/>
</dbReference>
<dbReference type="PANTHER" id="PTHR33223">
    <property type="entry name" value="CCHC-TYPE DOMAIN-CONTAINING PROTEIN"/>
    <property type="match status" value="1"/>
</dbReference>
<gene>
    <name evidence="2" type="ORF">R3W88_014506</name>
</gene>
<protein>
    <recommendedName>
        <fullName evidence="1">Retrotransposon gag domain-containing protein</fullName>
    </recommendedName>
</protein>
<dbReference type="Pfam" id="PF03732">
    <property type="entry name" value="Retrotrans_gag"/>
    <property type="match status" value="1"/>
</dbReference>
<evidence type="ECO:0000313" key="2">
    <source>
        <dbReference type="EMBL" id="KAK4716168.1"/>
    </source>
</evidence>
<name>A0AAV9KS68_9SOLN</name>
<keyword evidence="3" id="KW-1185">Reference proteome</keyword>
<feature type="domain" description="Retrotransposon gag" evidence="1">
    <location>
        <begin position="82"/>
        <end position="174"/>
    </location>
</feature>
<organism evidence="2 3">
    <name type="scientific">Solanum pinnatisectum</name>
    <name type="common">tansyleaf nightshade</name>
    <dbReference type="NCBI Taxonomy" id="50273"/>
    <lineage>
        <taxon>Eukaryota</taxon>
        <taxon>Viridiplantae</taxon>
        <taxon>Streptophyta</taxon>
        <taxon>Embryophyta</taxon>
        <taxon>Tracheophyta</taxon>
        <taxon>Spermatophyta</taxon>
        <taxon>Magnoliopsida</taxon>
        <taxon>eudicotyledons</taxon>
        <taxon>Gunneridae</taxon>
        <taxon>Pentapetalae</taxon>
        <taxon>asterids</taxon>
        <taxon>lamiids</taxon>
        <taxon>Solanales</taxon>
        <taxon>Solanaceae</taxon>
        <taxon>Solanoideae</taxon>
        <taxon>Solaneae</taxon>
        <taxon>Solanum</taxon>
    </lineage>
</organism>
<dbReference type="PANTHER" id="PTHR33223:SF11">
    <property type="entry name" value="ELEMENT PROTEIN, PUTATIVE-RELATED"/>
    <property type="match status" value="1"/>
</dbReference>
<accession>A0AAV9KS68</accession>
<proteinExistence type="predicted"/>
<dbReference type="Proteomes" id="UP001311915">
    <property type="component" value="Unassembled WGS sequence"/>
</dbReference>
<dbReference type="AlphaFoldDB" id="A0AAV9KS68"/>
<comment type="caution">
    <text evidence="2">The sequence shown here is derived from an EMBL/GenBank/DDBJ whole genome shotgun (WGS) entry which is preliminary data.</text>
</comment>
<evidence type="ECO:0000259" key="1">
    <source>
        <dbReference type="Pfam" id="PF03732"/>
    </source>
</evidence>
<evidence type="ECO:0000313" key="3">
    <source>
        <dbReference type="Proteomes" id="UP001311915"/>
    </source>
</evidence>
<sequence length="205" mass="23433">MAEMDVRDMAIQQTTNVTSSIQKPSASGRFELNQNMVQLLHTNGQFTGLSHEDPRVYIQNFLEINDTYTPTGVNSDYVRLTLFPFSLLGEAKRWLNSEPENSITTWDDLARKFLIRFFPSGKTAKLRSDILSFRQKGGKSLYQAWDRFKSLMLSCPRHYQANKVLVHTFIEGLEPNMKILLDSAAGGQALEKTYTERFTLLNIIS</sequence>
<reference evidence="2 3" key="1">
    <citation type="submission" date="2023-10" db="EMBL/GenBank/DDBJ databases">
        <title>Genome-Wide Identification Analysis in wild type Solanum Pinnatisectum Reveals Some Genes Defensing Phytophthora Infestans.</title>
        <authorList>
            <person name="Sun C."/>
        </authorList>
    </citation>
    <scope>NUCLEOTIDE SEQUENCE [LARGE SCALE GENOMIC DNA]</scope>
    <source>
        <strain evidence="2">LQN</strain>
        <tissue evidence="2">Leaf</tissue>
    </source>
</reference>
<dbReference type="EMBL" id="JAWPEI010000009">
    <property type="protein sequence ID" value="KAK4716168.1"/>
    <property type="molecule type" value="Genomic_DNA"/>
</dbReference>